<evidence type="ECO:0000313" key="8">
    <source>
        <dbReference type="Proteomes" id="UP000023152"/>
    </source>
</evidence>
<reference evidence="7 8" key="1">
    <citation type="journal article" date="2013" name="Curr. Biol.">
        <title>The Genome of the Foraminiferan Reticulomyxa filosa.</title>
        <authorList>
            <person name="Glockner G."/>
            <person name="Hulsmann N."/>
            <person name="Schleicher M."/>
            <person name="Noegel A.A."/>
            <person name="Eichinger L."/>
            <person name="Gallinger C."/>
            <person name="Pawlowski J."/>
            <person name="Sierra R."/>
            <person name="Euteneuer U."/>
            <person name="Pillet L."/>
            <person name="Moustafa A."/>
            <person name="Platzer M."/>
            <person name="Groth M."/>
            <person name="Szafranski K."/>
            <person name="Schliwa M."/>
        </authorList>
    </citation>
    <scope>NUCLEOTIDE SEQUENCE [LARGE SCALE GENOMIC DNA]</scope>
</reference>
<dbReference type="PANTHER" id="PTHR13317">
    <property type="entry name" value="TRANSMEMBRANE ANTERIOR POSTERIOR TRANSFORMATION PROTEIN 1 HOMOLOG"/>
    <property type="match status" value="1"/>
</dbReference>
<keyword evidence="8" id="KW-1185">Reference proteome</keyword>
<feature type="transmembrane region" description="Helical" evidence="6">
    <location>
        <begin position="276"/>
        <end position="300"/>
    </location>
</feature>
<evidence type="ECO:0000256" key="4">
    <source>
        <dbReference type="ARBA" id="ARBA00022989"/>
    </source>
</evidence>
<keyword evidence="4 6" id="KW-1133">Transmembrane helix</keyword>
<dbReference type="AlphaFoldDB" id="X6MKS5"/>
<evidence type="ECO:0000256" key="3">
    <source>
        <dbReference type="ARBA" id="ARBA00022692"/>
    </source>
</evidence>
<evidence type="ECO:0000256" key="1">
    <source>
        <dbReference type="ARBA" id="ARBA00004141"/>
    </source>
</evidence>
<feature type="transmembrane region" description="Helical" evidence="6">
    <location>
        <begin position="54"/>
        <end position="79"/>
    </location>
</feature>
<dbReference type="GO" id="GO:0005789">
    <property type="term" value="C:endoplasmic reticulum membrane"/>
    <property type="evidence" value="ECO:0007669"/>
    <property type="project" value="TreeGrafter"/>
</dbReference>
<keyword evidence="3 6" id="KW-0812">Transmembrane</keyword>
<gene>
    <name evidence="7" type="ORF">RFI_23688</name>
</gene>
<comment type="caution">
    <text evidence="7">The sequence shown here is derived from an EMBL/GenBank/DDBJ whole genome shotgun (WGS) entry which is preliminary data.</text>
</comment>
<evidence type="ECO:0000256" key="5">
    <source>
        <dbReference type="ARBA" id="ARBA00023136"/>
    </source>
</evidence>
<name>X6MKS5_RETFI</name>
<feature type="non-terminal residue" evidence="7">
    <location>
        <position position="334"/>
    </location>
</feature>
<dbReference type="Pfam" id="PF05346">
    <property type="entry name" value="DUF747"/>
    <property type="match status" value="1"/>
</dbReference>
<protein>
    <submittedName>
        <fullName evidence="7">DUF747 family protein</fullName>
    </submittedName>
</protein>
<evidence type="ECO:0000256" key="2">
    <source>
        <dbReference type="ARBA" id="ARBA00008803"/>
    </source>
</evidence>
<feature type="non-terminal residue" evidence="7">
    <location>
        <position position="1"/>
    </location>
</feature>
<dbReference type="PANTHER" id="PTHR13317:SF4">
    <property type="entry name" value="TRANSMEMBRANE ANTERIOR POSTERIOR TRANSFORMATION PROTEIN 1 HOMOLOG"/>
    <property type="match status" value="1"/>
</dbReference>
<accession>X6MKS5</accession>
<dbReference type="Proteomes" id="UP000023152">
    <property type="component" value="Unassembled WGS sequence"/>
</dbReference>
<comment type="similarity">
    <text evidence="2">Belongs to the TAPT1 family.</text>
</comment>
<keyword evidence="5 6" id="KW-0472">Membrane</keyword>
<dbReference type="EMBL" id="ASPP01020455">
    <property type="protein sequence ID" value="ETO13680.1"/>
    <property type="molecule type" value="Genomic_DNA"/>
</dbReference>
<dbReference type="OrthoDB" id="29023at2759"/>
<dbReference type="InterPro" id="IPR008010">
    <property type="entry name" value="Tatp1"/>
</dbReference>
<comment type="subcellular location">
    <subcellularLocation>
        <location evidence="1">Membrane</location>
        <topology evidence="1">Multi-pass membrane protein</topology>
    </subcellularLocation>
</comment>
<organism evidence="7 8">
    <name type="scientific">Reticulomyxa filosa</name>
    <dbReference type="NCBI Taxonomy" id="46433"/>
    <lineage>
        <taxon>Eukaryota</taxon>
        <taxon>Sar</taxon>
        <taxon>Rhizaria</taxon>
        <taxon>Retaria</taxon>
        <taxon>Foraminifera</taxon>
        <taxon>Monothalamids</taxon>
        <taxon>Reticulomyxidae</taxon>
        <taxon>Reticulomyxa</taxon>
    </lineage>
</organism>
<evidence type="ECO:0000313" key="7">
    <source>
        <dbReference type="EMBL" id="ETO13680.1"/>
    </source>
</evidence>
<evidence type="ECO:0000256" key="6">
    <source>
        <dbReference type="SAM" id="Phobius"/>
    </source>
</evidence>
<proteinExistence type="inferred from homology"/>
<sequence length="334" mass="38075">KKKKNFFFFFKKKKKVVWTRCIASIAGSIEAPDVIGTVVTDWVVYVVYALLHSTLLYVVFICFNVMLNSPLHTIITLLVSNNFTELKTFVFKRYHMESLFQVLCADICERFELVFFALLIAVQNVCFLGGLKDERSKEWLIQWCQSFVLMLGLECFVDTIKHGFMLRFNDFTTDCYRIFALRLSLDVTSARRMLLNTQCQEDPSSGNVIERRLGFCALPYVALFSRVMCQVWEYNSNLGSSSDLHSAYVYVACDARSDGHVVTGVFHVLLFVQSNAVLLSLLGIVVFACGLKFLLSLLLVGKATQHISHCREQDLLIAATLENTSRFQIVSKNH</sequence>